<dbReference type="Gene3D" id="1.10.150.20">
    <property type="entry name" value="5' to 3' exonuclease, C-terminal subdomain"/>
    <property type="match status" value="1"/>
</dbReference>
<dbReference type="InterPro" id="IPR006166">
    <property type="entry name" value="ERCC4_domain"/>
</dbReference>
<organism evidence="5 6">
    <name type="scientific">Thermosphaera aggregans (strain DSM 11486 / M11TL)</name>
    <dbReference type="NCBI Taxonomy" id="633148"/>
    <lineage>
        <taxon>Archaea</taxon>
        <taxon>Thermoproteota</taxon>
        <taxon>Thermoprotei</taxon>
        <taxon>Desulfurococcales</taxon>
        <taxon>Desulfurococcaceae</taxon>
        <taxon>Thermosphaera</taxon>
    </lineage>
</organism>
<dbReference type="GO" id="GO:0003677">
    <property type="term" value="F:DNA binding"/>
    <property type="evidence" value="ECO:0007669"/>
    <property type="project" value="InterPro"/>
</dbReference>
<evidence type="ECO:0000259" key="4">
    <source>
        <dbReference type="SMART" id="SM00891"/>
    </source>
</evidence>
<dbReference type="GO" id="GO:0008821">
    <property type="term" value="F:crossover junction DNA endonuclease activity"/>
    <property type="evidence" value="ECO:0007669"/>
    <property type="project" value="InterPro"/>
</dbReference>
<protein>
    <submittedName>
        <fullName evidence="5">ERCC4 domain protein</fullName>
    </submittedName>
</protein>
<keyword evidence="2" id="KW-0378">Hydrolase</keyword>
<dbReference type="Pfam" id="PF02732">
    <property type="entry name" value="ERCC4"/>
    <property type="match status" value="1"/>
</dbReference>
<dbReference type="AlphaFoldDB" id="D5U0G1"/>
<dbReference type="InterPro" id="IPR010994">
    <property type="entry name" value="RuvA_2-like"/>
</dbReference>
<name>D5U0G1_THEAM</name>
<dbReference type="Gene3D" id="3.40.50.10130">
    <property type="match status" value="1"/>
</dbReference>
<feature type="domain" description="ERCC4" evidence="4">
    <location>
        <begin position="16"/>
        <end position="107"/>
    </location>
</feature>
<evidence type="ECO:0000256" key="2">
    <source>
        <dbReference type="ARBA" id="ARBA00022801"/>
    </source>
</evidence>
<dbReference type="PANTHER" id="PTHR13451">
    <property type="entry name" value="CLASS II CROSSOVER JUNCTION ENDONUCLEASE MUS81"/>
    <property type="match status" value="1"/>
</dbReference>
<keyword evidence="6" id="KW-1185">Reference proteome</keyword>
<dbReference type="STRING" id="633148.Tagg_0336"/>
<evidence type="ECO:0000313" key="5">
    <source>
        <dbReference type="EMBL" id="ADG90611.1"/>
    </source>
</evidence>
<accession>D5U0G1</accession>
<keyword evidence="3" id="KW-0234">DNA repair</keyword>
<dbReference type="Pfam" id="PF12826">
    <property type="entry name" value="HHH_2"/>
    <property type="match status" value="1"/>
</dbReference>
<dbReference type="InterPro" id="IPR011335">
    <property type="entry name" value="Restrct_endonuc-II-like"/>
</dbReference>
<evidence type="ECO:0000256" key="1">
    <source>
        <dbReference type="ARBA" id="ARBA00022763"/>
    </source>
</evidence>
<reference key="3">
    <citation type="submission" date="2010-02" db="EMBL/GenBank/DDBJ databases">
        <title>Complete genome sequence of Thermosphaera aggregans type strain (M11TL).</title>
        <authorList>
            <consortium name="US DOE Joint Genome Institute (JGI-PGF)"/>
            <person name="Spring S."/>
            <person name="Lapidus A."/>
            <person name="Munk C."/>
            <person name="Schroeder M."/>
            <person name="Glavina Del Rio T."/>
            <person name="Tice H."/>
            <person name="Copeland A."/>
            <person name="Cheng J.-F."/>
            <person name="Lucas S."/>
            <person name="Chen F."/>
            <person name="Nolan M."/>
            <person name="Bruce D."/>
            <person name="Goodwin L."/>
            <person name="Pitluck S."/>
            <person name="Ivanova N."/>
            <person name="Mavromatis K."/>
            <person name="Ovchinnikova G."/>
            <person name="Pati A."/>
            <person name="Chen A."/>
            <person name="Palaniappan K."/>
            <person name="Land M."/>
            <person name="Hauser L."/>
            <person name="Chang Y.-J."/>
            <person name="Jeffries C.C."/>
            <person name="Brettin T."/>
            <person name="Detter J.C."/>
            <person name="Tapia R."/>
            <person name="Han C."/>
            <person name="Chain P."/>
            <person name="Heimerl T."/>
            <person name="Weik F."/>
            <person name="Goker M."/>
            <person name="Rachel R."/>
            <person name="Bristow J."/>
            <person name="Eisen J.A."/>
            <person name="Markowitz V."/>
            <person name="Hugenholtz P."/>
            <person name="Kyrpides N.C."/>
            <person name="Klenk H.-P."/>
        </authorList>
    </citation>
    <scope>NUCLEOTIDE SEQUENCE</scope>
    <source>
        <strain>DSM 11486</strain>
    </source>
</reference>
<dbReference type="SMART" id="SM00891">
    <property type="entry name" value="ERCC4"/>
    <property type="match status" value="1"/>
</dbReference>
<dbReference type="Proteomes" id="UP000002376">
    <property type="component" value="Chromosome"/>
</dbReference>
<dbReference type="HOGENOM" id="CLU_101253_0_0_2"/>
<evidence type="ECO:0000313" key="6">
    <source>
        <dbReference type="Proteomes" id="UP000002376"/>
    </source>
</evidence>
<gene>
    <name evidence="5" type="ordered locus">Tagg_0336</name>
</gene>
<keyword evidence="1" id="KW-0227">DNA damage</keyword>
<sequence length="243" mass="27475">MGRLGYMSISLLFPVDVIIDSKEDSKHPDAKKKLMAAGLKVAIQNLPAGDFLLLSPPERQSILVERKTVDDFANSIRDNRIWEQAKLLKNASVKDGHKPLIVLEGCLEELANYRGWRPQSLLRILDTLILEFEIPVLNTPGLEETLQWIILKAKSLGETSSKKVFRMRVEKKPLSINERILYVAESLAGPVIGRKLLKTFKTLKNLANASISELLRVESIGEKRAEEIFLIFNSEWREEDGAD</sequence>
<dbReference type="PANTHER" id="PTHR13451:SF0">
    <property type="entry name" value="CROSSOVER JUNCTION ENDONUCLEASE MUS81"/>
    <property type="match status" value="1"/>
</dbReference>
<dbReference type="SUPFAM" id="SSF52980">
    <property type="entry name" value="Restriction endonuclease-like"/>
    <property type="match status" value="1"/>
</dbReference>
<dbReference type="GO" id="GO:0000727">
    <property type="term" value="P:double-strand break repair via break-induced replication"/>
    <property type="evidence" value="ECO:0007669"/>
    <property type="project" value="TreeGrafter"/>
</dbReference>
<reference evidence="5 6" key="1">
    <citation type="journal article" date="2010" name="Stand. Genomic Sci.">
        <title>Complete genome sequence of Thermosphaera aggregans type strain (M11TL).</title>
        <authorList>
            <person name="Spring S."/>
            <person name="Rachel R."/>
            <person name="Lapidus A."/>
            <person name="Davenport K."/>
            <person name="Tice H."/>
            <person name="Copeland A."/>
            <person name="Cheng J.F."/>
            <person name="Lucas S."/>
            <person name="Chen F."/>
            <person name="Nolan M."/>
            <person name="Bruce D."/>
            <person name="Goodwin L."/>
            <person name="Pitluck S."/>
            <person name="Ivanova N."/>
            <person name="Mavromatis K."/>
            <person name="Ovchinnikova G."/>
            <person name="Pati A."/>
            <person name="Chen A."/>
            <person name="Palaniappan K."/>
            <person name="Land M."/>
            <person name="Hauser L."/>
            <person name="Chang Y.J."/>
            <person name="Jeffries C.C."/>
            <person name="Brettin T."/>
            <person name="Detter J.C."/>
            <person name="Tapia R."/>
            <person name="Han C."/>
            <person name="Heimerl T."/>
            <person name="Weikl F."/>
            <person name="Brambilla E."/>
            <person name="Goker M."/>
            <person name="Bristow J."/>
            <person name="Eisen J.A."/>
            <person name="Markowitz V."/>
            <person name="Hugenholtz P."/>
            <person name="Kyrpides N.C."/>
            <person name="Klenk H.P."/>
        </authorList>
    </citation>
    <scope>NUCLEOTIDE SEQUENCE [LARGE SCALE GENOMIC DNA]</scope>
    <source>
        <strain evidence="6">DSM 11486 / M11TL</strain>
    </source>
</reference>
<dbReference type="InterPro" id="IPR033309">
    <property type="entry name" value="Mus81"/>
</dbReference>
<dbReference type="eggNOG" id="arCOG04206">
    <property type="taxonomic scope" value="Archaea"/>
</dbReference>
<proteinExistence type="predicted"/>
<evidence type="ECO:0000256" key="3">
    <source>
        <dbReference type="ARBA" id="ARBA00023204"/>
    </source>
</evidence>
<dbReference type="EMBL" id="CP001939">
    <property type="protein sequence ID" value="ADG90611.1"/>
    <property type="molecule type" value="Genomic_DNA"/>
</dbReference>
<dbReference type="GO" id="GO:0048257">
    <property type="term" value="F:3'-flap endonuclease activity"/>
    <property type="evidence" value="ECO:0007669"/>
    <property type="project" value="TreeGrafter"/>
</dbReference>
<dbReference type="GO" id="GO:0048476">
    <property type="term" value="C:Holliday junction resolvase complex"/>
    <property type="evidence" value="ECO:0007669"/>
    <property type="project" value="TreeGrafter"/>
</dbReference>
<dbReference type="SUPFAM" id="SSF47781">
    <property type="entry name" value="RuvA domain 2-like"/>
    <property type="match status" value="1"/>
</dbReference>
<dbReference type="KEGG" id="tag:Tagg_0336"/>
<dbReference type="GO" id="GO:0006308">
    <property type="term" value="P:DNA catabolic process"/>
    <property type="evidence" value="ECO:0007669"/>
    <property type="project" value="InterPro"/>
</dbReference>
<dbReference type="InterPro" id="IPR041663">
    <property type="entry name" value="DisA/LigA_HHH"/>
</dbReference>
<reference evidence="6" key="2">
    <citation type="journal article" date="2010" name="Stand. Genomic Sci.">
        <title>Complete genome sequence of Thermosphaera aggregans type strain (M11TLT).</title>
        <authorList>
            <person name="Spring S."/>
            <person name="Rachel R."/>
            <person name="Lapidus A."/>
            <person name="Davenport K."/>
            <person name="Tice H."/>
            <person name="Copeland A."/>
            <person name="Cheng J.-F."/>
            <person name="Lucas S."/>
            <person name="Chen F."/>
            <person name="Nolan M."/>
            <person name="Bruce D."/>
            <person name="Goodwin L."/>
            <person name="Pitluck S."/>
            <person name="Ivanova N."/>
            <person name="Mavromatis K."/>
            <person name="Ovchinnikova G."/>
            <person name="Pati A."/>
            <person name="Chen A."/>
            <person name="Palaniappan K."/>
            <person name="Land M."/>
            <person name="Hauser L."/>
            <person name="Chang Y.-J."/>
            <person name="Jeffries C.C."/>
            <person name="Brettin T."/>
            <person name="Detter J.C."/>
            <person name="Tapia R."/>
            <person name="Han C."/>
            <person name="Heimerl T."/>
            <person name="Weikl F."/>
            <person name="Brambilla E."/>
            <person name="Goker M."/>
            <person name="Bristow J."/>
            <person name="Eisen J.A."/>
            <person name="Markowitz V."/>
            <person name="Hugenholtz P."/>
            <person name="Kyrpides N.C."/>
            <person name="Klenk H.-P."/>
        </authorList>
    </citation>
    <scope>NUCLEOTIDE SEQUENCE [LARGE SCALE GENOMIC DNA]</scope>
    <source>
        <strain evidence="6">DSM 11486 / M11TL</strain>
    </source>
</reference>